<evidence type="ECO:0000259" key="4">
    <source>
        <dbReference type="Pfam" id="PF04055"/>
    </source>
</evidence>
<dbReference type="EMBL" id="LHXX01000004">
    <property type="protein sequence ID" value="KXB02780.1"/>
    <property type="molecule type" value="Genomic_DNA"/>
</dbReference>
<dbReference type="InterPro" id="IPR040086">
    <property type="entry name" value="MJ0683-like"/>
</dbReference>
<evidence type="ECO:0000313" key="6">
    <source>
        <dbReference type="Proteomes" id="UP000070400"/>
    </source>
</evidence>
<dbReference type="PATRIC" id="fig|1698273.3.peg.474"/>
<keyword evidence="2" id="KW-0408">Iron</keyword>
<dbReference type="Proteomes" id="UP000070400">
    <property type="component" value="Unassembled WGS sequence"/>
</dbReference>
<dbReference type="GO" id="GO:0051536">
    <property type="term" value="F:iron-sulfur cluster binding"/>
    <property type="evidence" value="ECO:0007669"/>
    <property type="project" value="UniProtKB-KW"/>
</dbReference>
<dbReference type="SFLD" id="SFLDS00029">
    <property type="entry name" value="Radical_SAM"/>
    <property type="match status" value="1"/>
</dbReference>
<dbReference type="AlphaFoldDB" id="A0A133V8J2"/>
<proteinExistence type="predicted"/>
<feature type="domain" description="Radical SAM core" evidence="4">
    <location>
        <begin position="24"/>
        <end position="189"/>
    </location>
</feature>
<keyword evidence="3" id="KW-0411">Iron-sulfur</keyword>
<sequence>MRVNEVECKSIISDSGITSVDYSINPYRGCEHGCRYCYATFMKKYTNHTEPWGTFVDAKINVKEALDRDLSRKKGGSVLMSSVTDAYQPAEGEYELTRCILERLLDTNFFVNILTKSNLIIRDLDLLADFGPERVSVGFTVNFVEEDDKSVWEPSSPSVAERIDALKTLSEAGVPTYVHVGPYLEGITNLEAILKETEDFIFELQVENLNLRGKRRTIMEIIEENYPWLKSSYKRICNNDFRFSDRLQGRIQKLSRIHPTSIRFC</sequence>
<dbReference type="GO" id="GO:0003824">
    <property type="term" value="F:catalytic activity"/>
    <property type="evidence" value="ECO:0007669"/>
    <property type="project" value="InterPro"/>
</dbReference>
<comment type="caution">
    <text evidence="5">The sequence shown here is derived from an EMBL/GenBank/DDBJ whole genome shotgun (WGS) entry which is preliminary data.</text>
</comment>
<dbReference type="Gene3D" id="3.80.30.30">
    <property type="match status" value="1"/>
</dbReference>
<evidence type="ECO:0000256" key="2">
    <source>
        <dbReference type="ARBA" id="ARBA00023004"/>
    </source>
</evidence>
<protein>
    <recommendedName>
        <fullName evidence="4">Radical SAM core domain-containing protein</fullName>
    </recommendedName>
</protein>
<reference evidence="5 6" key="1">
    <citation type="journal article" date="2016" name="Sci. Rep.">
        <title>Metabolic traits of an uncultured archaeal lineage -MSBL1- from brine pools of the Red Sea.</title>
        <authorList>
            <person name="Mwirichia R."/>
            <person name="Alam I."/>
            <person name="Rashid M."/>
            <person name="Vinu M."/>
            <person name="Ba-Alawi W."/>
            <person name="Anthony Kamau A."/>
            <person name="Kamanda Ngugi D."/>
            <person name="Goker M."/>
            <person name="Klenk H.P."/>
            <person name="Bajic V."/>
            <person name="Stingl U."/>
        </authorList>
    </citation>
    <scope>NUCLEOTIDE SEQUENCE [LARGE SCALE GENOMIC DNA]</scope>
    <source>
        <strain evidence="5">SCGC-AAA261D19</strain>
    </source>
</reference>
<dbReference type="GO" id="GO:0046872">
    <property type="term" value="F:metal ion binding"/>
    <property type="evidence" value="ECO:0007669"/>
    <property type="project" value="UniProtKB-KW"/>
</dbReference>
<dbReference type="PANTHER" id="PTHR43432:SF6">
    <property type="entry name" value="RADICAL SAM CORE DOMAIN-CONTAINING PROTEIN"/>
    <property type="match status" value="1"/>
</dbReference>
<evidence type="ECO:0000256" key="3">
    <source>
        <dbReference type="ARBA" id="ARBA00023014"/>
    </source>
</evidence>
<organism evidence="5 6">
    <name type="scientific">candidate division MSBL1 archaeon SCGC-AAA261D19</name>
    <dbReference type="NCBI Taxonomy" id="1698273"/>
    <lineage>
        <taxon>Archaea</taxon>
        <taxon>Methanobacteriati</taxon>
        <taxon>Methanobacteriota</taxon>
        <taxon>candidate division MSBL1</taxon>
    </lineage>
</organism>
<evidence type="ECO:0000313" key="5">
    <source>
        <dbReference type="EMBL" id="KXB02780.1"/>
    </source>
</evidence>
<dbReference type="Pfam" id="PF04055">
    <property type="entry name" value="Radical_SAM"/>
    <property type="match status" value="1"/>
</dbReference>
<evidence type="ECO:0000256" key="1">
    <source>
        <dbReference type="ARBA" id="ARBA00022723"/>
    </source>
</evidence>
<dbReference type="SFLD" id="SFLDG01084">
    <property type="entry name" value="Uncharacterised_Radical_SAM_Su"/>
    <property type="match status" value="1"/>
</dbReference>
<gene>
    <name evidence="5" type="ORF">AKJ43_00665</name>
</gene>
<dbReference type="CDD" id="cd01335">
    <property type="entry name" value="Radical_SAM"/>
    <property type="match status" value="1"/>
</dbReference>
<dbReference type="InterPro" id="IPR007197">
    <property type="entry name" value="rSAM"/>
</dbReference>
<keyword evidence="1" id="KW-0479">Metal-binding</keyword>
<dbReference type="PANTHER" id="PTHR43432">
    <property type="entry name" value="SLR0285 PROTEIN"/>
    <property type="match status" value="1"/>
</dbReference>
<dbReference type="InterPro" id="IPR058240">
    <property type="entry name" value="rSAM_sf"/>
</dbReference>
<name>A0A133V8J2_9EURY</name>
<dbReference type="SUPFAM" id="SSF102114">
    <property type="entry name" value="Radical SAM enzymes"/>
    <property type="match status" value="1"/>
</dbReference>
<keyword evidence="6" id="KW-1185">Reference proteome</keyword>
<accession>A0A133V8J2</accession>